<keyword evidence="2" id="KW-1185">Reference proteome</keyword>
<name>A0ABY4CD68_9BACT</name>
<dbReference type="InterPro" id="IPR015017">
    <property type="entry name" value="DUF1904"/>
</dbReference>
<dbReference type="Gene3D" id="3.30.429.10">
    <property type="entry name" value="Macrophage Migration Inhibitory Factor"/>
    <property type="match status" value="1"/>
</dbReference>
<sequence>MAKLSSTMVKDLAAIINTSEDNFTFEVVSSQFFSEGQETASYPFVEVLWFARTQEVQNSCASYICDKVRELTKQPDVVVIFVELNKTAYYENGKHF</sequence>
<dbReference type="SUPFAM" id="SSF55331">
    <property type="entry name" value="Tautomerase/MIF"/>
    <property type="match status" value="1"/>
</dbReference>
<dbReference type="Proteomes" id="UP000830116">
    <property type="component" value="Chromosome"/>
</dbReference>
<dbReference type="EMBL" id="CP093442">
    <property type="protein sequence ID" value="UOF02918.1"/>
    <property type="molecule type" value="Genomic_DNA"/>
</dbReference>
<organism evidence="1 2">
    <name type="scientific">Bdellovibrio reynosensis</name>
    <dbReference type="NCBI Taxonomy" id="2835041"/>
    <lineage>
        <taxon>Bacteria</taxon>
        <taxon>Pseudomonadati</taxon>
        <taxon>Bdellovibrionota</taxon>
        <taxon>Bdellovibrionia</taxon>
        <taxon>Bdellovibrionales</taxon>
        <taxon>Pseudobdellovibrionaceae</taxon>
        <taxon>Bdellovibrio</taxon>
    </lineage>
</organism>
<accession>A0ABY4CD68</accession>
<gene>
    <name evidence="1" type="ORF">MNR06_08120</name>
</gene>
<dbReference type="InterPro" id="IPR014347">
    <property type="entry name" value="Tautomerase/MIF_sf"/>
</dbReference>
<dbReference type="Pfam" id="PF08921">
    <property type="entry name" value="DUF1904"/>
    <property type="match status" value="1"/>
</dbReference>
<evidence type="ECO:0000313" key="2">
    <source>
        <dbReference type="Proteomes" id="UP000830116"/>
    </source>
</evidence>
<protein>
    <submittedName>
        <fullName evidence="1">DUF1904 domain-containing protein</fullName>
    </submittedName>
</protein>
<evidence type="ECO:0000313" key="1">
    <source>
        <dbReference type="EMBL" id="UOF02918.1"/>
    </source>
</evidence>
<proteinExistence type="predicted"/>
<reference evidence="1" key="1">
    <citation type="submission" date="2022-03" db="EMBL/GenBank/DDBJ databases">
        <title>Genome Identification and Characterization of new species Bdellovibrio reynosense LBG001 sp. nov. from a Mexico soil sample.</title>
        <authorList>
            <person name="Camilli A."/>
            <person name="Ajao Y."/>
            <person name="Guo X."/>
        </authorList>
    </citation>
    <scope>NUCLEOTIDE SEQUENCE</scope>
    <source>
        <strain evidence="1">LBG001</strain>
    </source>
</reference>